<comment type="subcellular location">
    <subcellularLocation>
        <location evidence="1">Cell membrane</location>
        <topology evidence="1">Multi-pass membrane protein</topology>
    </subcellularLocation>
    <subcellularLocation>
        <location evidence="8">Membrane</location>
        <topology evidence="8">Multi-pass membrane protein</topology>
    </subcellularLocation>
</comment>
<keyword evidence="2 8" id="KW-0813">Transport</keyword>
<feature type="transmembrane region" description="Helical" evidence="9">
    <location>
        <begin position="12"/>
        <end position="30"/>
    </location>
</feature>
<evidence type="ECO:0000313" key="12">
    <source>
        <dbReference type="Proteomes" id="UP000002019"/>
    </source>
</evidence>
<feature type="transmembrane region" description="Helical" evidence="9">
    <location>
        <begin position="212"/>
        <end position="233"/>
    </location>
</feature>
<evidence type="ECO:0000256" key="1">
    <source>
        <dbReference type="ARBA" id="ARBA00004651"/>
    </source>
</evidence>
<comment type="similarity">
    <text evidence="8">Belongs to the exbB/tolQ family.</text>
</comment>
<dbReference type="AlphaFoldDB" id="B0VJC1"/>
<dbReference type="InterPro" id="IPR002898">
    <property type="entry name" value="MotA_ExbB_proton_chnl"/>
</dbReference>
<gene>
    <name evidence="11" type="ordered locus">CLOAM1739</name>
</gene>
<name>B0VJC1_CLOAI</name>
<evidence type="ECO:0000256" key="5">
    <source>
        <dbReference type="ARBA" id="ARBA00022927"/>
    </source>
</evidence>
<evidence type="ECO:0000256" key="2">
    <source>
        <dbReference type="ARBA" id="ARBA00022448"/>
    </source>
</evidence>
<dbReference type="KEGG" id="caci:CLOAM1739"/>
<keyword evidence="6 9" id="KW-1133">Transmembrane helix</keyword>
<evidence type="ECO:0000256" key="7">
    <source>
        <dbReference type="ARBA" id="ARBA00023136"/>
    </source>
</evidence>
<dbReference type="PANTHER" id="PTHR30625:SF15">
    <property type="entry name" value="BIOPOLYMER TRANSPORT PROTEIN EXBB"/>
    <property type="match status" value="1"/>
</dbReference>
<evidence type="ECO:0000256" key="6">
    <source>
        <dbReference type="ARBA" id="ARBA00022989"/>
    </source>
</evidence>
<dbReference type="InterPro" id="IPR050790">
    <property type="entry name" value="ExbB/TolQ_transport"/>
</dbReference>
<evidence type="ECO:0000256" key="8">
    <source>
        <dbReference type="RuleBase" id="RU004057"/>
    </source>
</evidence>
<evidence type="ECO:0000256" key="9">
    <source>
        <dbReference type="SAM" id="Phobius"/>
    </source>
</evidence>
<feature type="transmembrane region" description="Helical" evidence="9">
    <location>
        <begin position="56"/>
        <end position="73"/>
    </location>
</feature>
<evidence type="ECO:0000259" key="10">
    <source>
        <dbReference type="Pfam" id="PF01618"/>
    </source>
</evidence>
<dbReference type="GO" id="GO:0005886">
    <property type="term" value="C:plasma membrane"/>
    <property type="evidence" value="ECO:0007669"/>
    <property type="project" value="UniProtKB-SubCell"/>
</dbReference>
<proteinExistence type="inferred from homology"/>
<dbReference type="HOGENOM" id="CLU_1064358_0_0_0"/>
<dbReference type="STRING" id="459349.CLOAM1739"/>
<feature type="transmembrane region" description="Helical" evidence="9">
    <location>
        <begin position="176"/>
        <end position="200"/>
    </location>
</feature>
<feature type="domain" description="MotA/TolQ/ExbB proton channel" evidence="10">
    <location>
        <begin position="141"/>
        <end position="245"/>
    </location>
</feature>
<keyword evidence="5 8" id="KW-0653">Protein transport</keyword>
<evidence type="ECO:0000256" key="4">
    <source>
        <dbReference type="ARBA" id="ARBA00022692"/>
    </source>
</evidence>
<keyword evidence="4 9" id="KW-0812">Transmembrane</keyword>
<reference evidence="11 12" key="1">
    <citation type="journal article" date="2008" name="J. Bacteriol.">
        <title>'Candidatus Cloacamonas acidaminovorans': genome sequence reconstruction provides a first glimpse of a new bacterial division.</title>
        <authorList>
            <person name="Pelletier E."/>
            <person name="Kreimeyer A."/>
            <person name="Bocs S."/>
            <person name="Rouy Z."/>
            <person name="Gyapay G."/>
            <person name="Chouari R."/>
            <person name="Riviere D."/>
            <person name="Ganesan A."/>
            <person name="Daegelen P."/>
            <person name="Sghir A."/>
            <person name="Cohen G.N."/>
            <person name="Medigue C."/>
            <person name="Weissenbach J."/>
            <person name="Le Paslier D."/>
        </authorList>
    </citation>
    <scope>NUCLEOTIDE SEQUENCE [LARGE SCALE GENOMIC DNA]</scope>
    <source>
        <strain evidence="12">Evry</strain>
    </source>
</reference>
<accession>B0VJC1</accession>
<sequence>MAEGVKMKTKNIVLMIISLFMCVGLFAQPATETAAPAAPAKQGYSLTQVFIDSGNWAYAILLVFVIGLVYAFVRWYQLYPKEKIDAAGFYLKLRNYIRNDQLDEATKIAESYKGTTMGFIFWSALMVFKDARKSGQTGADLRNSVQNSLEEAVLQTVYKLDSGLFWFDTLAQVATYLGLLGTIWGLLEAFAGLAGLTGAAQQTALTDGIKKAIGTTALGLLAAIPLTLIKGWLLTRANNIISNIDEFSVKLINTINNAIKD</sequence>
<protein>
    <recommendedName>
        <fullName evidence="10">MotA/TolQ/ExbB proton channel domain-containing protein</fullName>
    </recommendedName>
</protein>
<organism evidence="11 12">
    <name type="scientific">Cloacimonas acidaminovorans (strain Evry)</name>
    <dbReference type="NCBI Taxonomy" id="459349"/>
    <lineage>
        <taxon>Bacteria</taxon>
        <taxon>Pseudomonadati</taxon>
        <taxon>Candidatus Cloacimonadota</taxon>
        <taxon>Candidatus Cloacimonadia</taxon>
        <taxon>Candidatus Cloacimonadales</taxon>
        <taxon>Candidatus Cloacimonadaceae</taxon>
        <taxon>Candidatus Cloacimonas</taxon>
    </lineage>
</organism>
<dbReference type="eggNOG" id="COG0811">
    <property type="taxonomic scope" value="Bacteria"/>
</dbReference>
<evidence type="ECO:0000256" key="3">
    <source>
        <dbReference type="ARBA" id="ARBA00022475"/>
    </source>
</evidence>
<dbReference type="EMBL" id="CU466930">
    <property type="protein sequence ID" value="CAO81575.1"/>
    <property type="molecule type" value="Genomic_DNA"/>
</dbReference>
<dbReference type="Pfam" id="PF01618">
    <property type="entry name" value="MotA_ExbB"/>
    <property type="match status" value="1"/>
</dbReference>
<dbReference type="PANTHER" id="PTHR30625">
    <property type="entry name" value="PROTEIN TOLQ"/>
    <property type="match status" value="1"/>
</dbReference>
<evidence type="ECO:0000313" key="11">
    <source>
        <dbReference type="EMBL" id="CAO81575.1"/>
    </source>
</evidence>
<dbReference type="Proteomes" id="UP000002019">
    <property type="component" value="Chromosome"/>
</dbReference>
<keyword evidence="12" id="KW-1185">Reference proteome</keyword>
<dbReference type="GO" id="GO:0017038">
    <property type="term" value="P:protein import"/>
    <property type="evidence" value="ECO:0007669"/>
    <property type="project" value="TreeGrafter"/>
</dbReference>
<keyword evidence="7 9" id="KW-0472">Membrane</keyword>
<keyword evidence="3" id="KW-1003">Cell membrane</keyword>